<keyword evidence="7" id="KW-0998">Cell outer membrane</keyword>
<keyword evidence="5 10" id="KW-0732">Signal</keyword>
<reference evidence="11" key="1">
    <citation type="submission" date="2020-12" db="EMBL/GenBank/DDBJ databases">
        <authorList>
            <person name="Iha C."/>
        </authorList>
    </citation>
    <scope>NUCLEOTIDE SEQUENCE</scope>
</reference>
<gene>
    <name evidence="11" type="ORF">OSTQU699_LOCUS10339</name>
</gene>
<name>A0A8S1JCU1_9CHLO</name>
<accession>A0A8S1JCU1</accession>
<evidence type="ECO:0000256" key="6">
    <source>
        <dbReference type="ARBA" id="ARBA00023136"/>
    </source>
</evidence>
<evidence type="ECO:0000256" key="8">
    <source>
        <dbReference type="SAM" id="MobiDB-lite"/>
    </source>
</evidence>
<evidence type="ECO:0000256" key="3">
    <source>
        <dbReference type="ARBA" id="ARBA00004613"/>
    </source>
</evidence>
<evidence type="ECO:0000256" key="9">
    <source>
        <dbReference type="SAM" id="Phobius"/>
    </source>
</evidence>
<feature type="transmembrane region" description="Helical" evidence="9">
    <location>
        <begin position="1523"/>
        <end position="1541"/>
    </location>
</feature>
<dbReference type="SMART" id="SM00710">
    <property type="entry name" value="PbH1"/>
    <property type="match status" value="6"/>
</dbReference>
<feature type="transmembrane region" description="Helical" evidence="9">
    <location>
        <begin position="1493"/>
        <end position="1511"/>
    </location>
</feature>
<evidence type="ECO:0000256" key="7">
    <source>
        <dbReference type="ARBA" id="ARBA00023237"/>
    </source>
</evidence>
<feature type="region of interest" description="Disordered" evidence="8">
    <location>
        <begin position="1060"/>
        <end position="1094"/>
    </location>
</feature>
<keyword evidence="9" id="KW-1133">Transmembrane helix</keyword>
<feature type="transmembrane region" description="Helical" evidence="9">
    <location>
        <begin position="1416"/>
        <end position="1437"/>
    </location>
</feature>
<evidence type="ECO:0000256" key="5">
    <source>
        <dbReference type="ARBA" id="ARBA00022729"/>
    </source>
</evidence>
<keyword evidence="9" id="KW-0812">Transmembrane</keyword>
<evidence type="ECO:0000256" key="10">
    <source>
        <dbReference type="SAM" id="SignalP"/>
    </source>
</evidence>
<dbReference type="Proteomes" id="UP000708148">
    <property type="component" value="Unassembled WGS sequence"/>
</dbReference>
<evidence type="ECO:0000256" key="1">
    <source>
        <dbReference type="ARBA" id="ARBA00004196"/>
    </source>
</evidence>
<feature type="transmembrane region" description="Helical" evidence="9">
    <location>
        <begin position="1319"/>
        <end position="1345"/>
    </location>
</feature>
<dbReference type="InterPro" id="IPR003368">
    <property type="entry name" value="POMP_repeat"/>
</dbReference>
<comment type="caution">
    <text evidence="11">The sequence shown here is derived from an EMBL/GenBank/DDBJ whole genome shotgun (WGS) entry which is preliminary data.</text>
</comment>
<organism evidence="11 12">
    <name type="scientific">Ostreobium quekettii</name>
    <dbReference type="NCBI Taxonomy" id="121088"/>
    <lineage>
        <taxon>Eukaryota</taxon>
        <taxon>Viridiplantae</taxon>
        <taxon>Chlorophyta</taxon>
        <taxon>core chlorophytes</taxon>
        <taxon>Ulvophyceae</taxon>
        <taxon>TCBD clade</taxon>
        <taxon>Bryopsidales</taxon>
        <taxon>Ostreobineae</taxon>
        <taxon>Ostreobiaceae</taxon>
        <taxon>Ostreobium</taxon>
    </lineage>
</organism>
<dbReference type="PANTHER" id="PTHR11319:SF35">
    <property type="entry name" value="OUTER MEMBRANE PROTEIN PMPC-RELATED"/>
    <property type="match status" value="1"/>
</dbReference>
<evidence type="ECO:0000313" key="11">
    <source>
        <dbReference type="EMBL" id="CAD7704984.1"/>
    </source>
</evidence>
<dbReference type="OrthoDB" id="551156at2759"/>
<dbReference type="PANTHER" id="PTHR11319">
    <property type="entry name" value="G PROTEIN-COUPLED RECEPTOR-RELATED"/>
    <property type="match status" value="1"/>
</dbReference>
<feature type="transmembrane region" description="Helical" evidence="9">
    <location>
        <begin position="1443"/>
        <end position="1462"/>
    </location>
</feature>
<feature type="signal peptide" evidence="10">
    <location>
        <begin position="1"/>
        <end position="27"/>
    </location>
</feature>
<dbReference type="Pfam" id="PF02415">
    <property type="entry name" value="Chlam_PMP"/>
    <property type="match status" value="1"/>
</dbReference>
<feature type="compositionally biased region" description="Gly residues" evidence="8">
    <location>
        <begin position="1067"/>
        <end position="1077"/>
    </location>
</feature>
<feature type="transmembrane region" description="Helical" evidence="9">
    <location>
        <begin position="1211"/>
        <end position="1234"/>
    </location>
</feature>
<comment type="subcellular location">
    <subcellularLocation>
        <location evidence="1">Cell envelope</location>
    </subcellularLocation>
    <subcellularLocation>
        <location evidence="2">Cell outer membrane</location>
    </subcellularLocation>
    <subcellularLocation>
        <location evidence="3">Secreted</location>
    </subcellularLocation>
</comment>
<protein>
    <submittedName>
        <fullName evidence="11">Uncharacterized protein</fullName>
    </submittedName>
</protein>
<feature type="transmembrane region" description="Helical" evidence="9">
    <location>
        <begin position="1246"/>
        <end position="1268"/>
    </location>
</feature>
<evidence type="ECO:0000256" key="4">
    <source>
        <dbReference type="ARBA" id="ARBA00022525"/>
    </source>
</evidence>
<dbReference type="EMBL" id="CAJHUC010002994">
    <property type="protein sequence ID" value="CAD7704984.1"/>
    <property type="molecule type" value="Genomic_DNA"/>
</dbReference>
<dbReference type="InterPro" id="IPR011050">
    <property type="entry name" value="Pectin_lyase_fold/virulence"/>
</dbReference>
<keyword evidence="4" id="KW-0964">Secreted</keyword>
<keyword evidence="6 9" id="KW-0472">Membrane</keyword>
<dbReference type="GO" id="GO:0005576">
    <property type="term" value="C:extracellular region"/>
    <property type="evidence" value="ECO:0007669"/>
    <property type="project" value="UniProtKB-SubCell"/>
</dbReference>
<dbReference type="InterPro" id="IPR006626">
    <property type="entry name" value="PbH1"/>
</dbReference>
<proteinExistence type="predicted"/>
<keyword evidence="12" id="KW-1185">Reference proteome</keyword>
<dbReference type="SUPFAM" id="SSF51126">
    <property type="entry name" value="Pectin lyase-like"/>
    <property type="match status" value="2"/>
</dbReference>
<evidence type="ECO:0000313" key="12">
    <source>
        <dbReference type="Proteomes" id="UP000708148"/>
    </source>
</evidence>
<evidence type="ECO:0000256" key="2">
    <source>
        <dbReference type="ARBA" id="ARBA00004442"/>
    </source>
</evidence>
<sequence length="1631" mass="174771">MGRQPHWAPALIAALLCLRAGAQLSHGAAPPAFQGGRRLRQADRVVFDDTSDSSLEDVVAGLQDGQTLVVNSERVDLTAPLQVNASVTVTGAGQGARTELVCAPGSSALIVRGNSAFEDLAFIGCVNASAVEILDSESTTNVTFRRVSFENNAASGASLEEPLKEGGAIFAGRNSSVTILDSTFFNNSAFAGGAVFAVGDLEIQGSTFNQCRASTDGGAIQSDPPIGQSTFLRVDSCQFTQNSALNGRPGNAPTLPTGEAAERLQFSRLPFPNNGGGAIAIQDALSVEINNTLFSNNSAPAGGALYISMPPIIFGPLATENAKYSVLNSEFESNSAVGATTDINHGGAIFMSSLRGVMTEVDLLNVTFVGGTANFGGGLHLLTDRLTTVRITKCMFEGNRATTAGGAVVARTATEMQWISSTAKGNSAQLGGGIYCTNGAMISIGSAPGDTESLLEGNTAVDGGAFMSFGCQNTRIVGVNITNNTAIDHGGGLHFVDSPPGATTLLTQVMIENNTALRGGALSMDSVVVLTIVSSTVKDNRAVEGGGMFLVLKNLQRNTVQVSRTVISDNQALRLSQLQGRLDEHNARVLGGGRSVAELLDNIVEPLLYCGEGGGGGMCGVLSQVPERAAAEVDFIDSVFQDNSATNGGGFFVNVIGDEWKRGNCQSGPSAGAQPVLSAAICRNFLAVNVTLIGNSAEWGGGGAFVSDPDSLFVRCEAIDVTGAGNMTFSDAVKNIIANPEIDPTQAGCLGFKGNSVGARGFGSIAGTRAFSLVVTTPMDPISNHTSSTVLAEEEGGMAVTIYDAFDQKITGGILDAERPIRAQSPSILGQTIAQAKNGTAVFEELIGFDRSGQHNLSFQSIPLEPVHTTFIIRNCSVGEASESGGKSCRLCARDFFTFRPNISCLPCPSQANCIGGAALTPLEGYWHSTPFSPMFHRCIVREACVYANRGENLTKFFSDLSVLKPSNVPLSNEEYQQCAKGYKGVLCGSCEEGYGHHGGGECEECKTSQAGTTGLIFLFALWSLVLVTLEVINAITTNREMASVGDSSLKAPREEMPPFPPAGFPQNGGGQAGGFNGTPRHENANSPLPRPMAQTSSINLRLDPNYKGNSTFLRAVDENDSLLHFVEIEDRYLPEHVLAQEDLTETLKIMVNFLQVTSVAVSINVGWVRVVEILLSIEELLAGLSNGAELVPLDCALEDGSETPKSVRAVWLRIMFPVILLVLHSLFVIMFWATRQVQNKRRGQGADTASLVTTLTVVTITVVFFAYNSVTEELMRTVNCIDVDSKDSTETFSEYAAATRGMYWAEDTALICFEGKHLATAIMGIIFLILFSLGFIVFIVWWLWLNQDELDRLRNITRYGFIFRAYRKGGRTSYDRAHGSGRRRMLPNSSVDSDVVAHKEIVDHRIILRLRKLTVYWEAVITMRKAMISAAVVFAYKLGGNLQGILALGVLVLALAVQLLFKPYRKFPCFNTRRGLRAQQPTVHDRVDLNHLESFSIFASIVTFYAGVVFNDENTTEGGTVVMTVFVLFVNIVLLVYFLWRMYEGTHVMLDLKLKDHGWGSSPFLVRKLWMWFRAVQKKRAQQRRGGDMQMVSVDTSAAGNSLDAPSPSGQGRPRRVLLLGAYHQTSEAI</sequence>
<feature type="chain" id="PRO_5035892946" evidence="10">
    <location>
        <begin position="28"/>
        <end position="1631"/>
    </location>
</feature>